<keyword evidence="2" id="KW-1185">Reference proteome</keyword>
<accession>A0A835B929</accession>
<evidence type="ECO:0000313" key="1">
    <source>
        <dbReference type="EMBL" id="KAF8683754.1"/>
    </source>
</evidence>
<sequence length="71" mass="8000">MFSSRTKRIEYTGDGLLMGCIQQSQPMKYNSRVPTVLSMPRPFGRPRPKGSTDFSHGYLPIQVCKIGGTHR</sequence>
<name>A0A835B929_9POAL</name>
<protein>
    <submittedName>
        <fullName evidence="1">Uncharacterized protein</fullName>
    </submittedName>
</protein>
<gene>
    <name evidence="1" type="ORF">HU200_044687</name>
</gene>
<dbReference type="AlphaFoldDB" id="A0A835B929"/>
<proteinExistence type="predicted"/>
<evidence type="ECO:0000313" key="2">
    <source>
        <dbReference type="Proteomes" id="UP000636709"/>
    </source>
</evidence>
<organism evidence="1 2">
    <name type="scientific">Digitaria exilis</name>
    <dbReference type="NCBI Taxonomy" id="1010633"/>
    <lineage>
        <taxon>Eukaryota</taxon>
        <taxon>Viridiplantae</taxon>
        <taxon>Streptophyta</taxon>
        <taxon>Embryophyta</taxon>
        <taxon>Tracheophyta</taxon>
        <taxon>Spermatophyta</taxon>
        <taxon>Magnoliopsida</taxon>
        <taxon>Liliopsida</taxon>
        <taxon>Poales</taxon>
        <taxon>Poaceae</taxon>
        <taxon>PACMAD clade</taxon>
        <taxon>Panicoideae</taxon>
        <taxon>Panicodae</taxon>
        <taxon>Paniceae</taxon>
        <taxon>Anthephorinae</taxon>
        <taxon>Digitaria</taxon>
    </lineage>
</organism>
<dbReference type="EMBL" id="JACEFO010002102">
    <property type="protein sequence ID" value="KAF8683754.1"/>
    <property type="molecule type" value="Genomic_DNA"/>
</dbReference>
<reference evidence="1" key="1">
    <citation type="submission" date="2020-07" db="EMBL/GenBank/DDBJ databases">
        <title>Genome sequence and genetic diversity analysis of an under-domesticated orphan crop, white fonio (Digitaria exilis).</title>
        <authorList>
            <person name="Bennetzen J.L."/>
            <person name="Chen S."/>
            <person name="Ma X."/>
            <person name="Wang X."/>
            <person name="Yssel A.E.J."/>
            <person name="Chaluvadi S.R."/>
            <person name="Johnson M."/>
            <person name="Gangashetty P."/>
            <person name="Hamidou F."/>
            <person name="Sanogo M.D."/>
            <person name="Zwaenepoel A."/>
            <person name="Wallace J."/>
            <person name="Van De Peer Y."/>
            <person name="Van Deynze A."/>
        </authorList>
    </citation>
    <scope>NUCLEOTIDE SEQUENCE</scope>
    <source>
        <tissue evidence="1">Leaves</tissue>
    </source>
</reference>
<dbReference type="Proteomes" id="UP000636709">
    <property type="component" value="Unassembled WGS sequence"/>
</dbReference>
<comment type="caution">
    <text evidence="1">The sequence shown here is derived from an EMBL/GenBank/DDBJ whole genome shotgun (WGS) entry which is preliminary data.</text>
</comment>